<dbReference type="Gene3D" id="3.20.20.10">
    <property type="entry name" value="Alanine racemase"/>
    <property type="match status" value="1"/>
</dbReference>
<accession>A0A1G2BV33</accession>
<dbReference type="InterPro" id="IPR011079">
    <property type="entry name" value="Ala_racemase_C"/>
</dbReference>
<dbReference type="PANTHER" id="PTHR30511">
    <property type="entry name" value="ALANINE RACEMASE"/>
    <property type="match status" value="1"/>
</dbReference>
<dbReference type="GO" id="GO:0005829">
    <property type="term" value="C:cytosol"/>
    <property type="evidence" value="ECO:0007669"/>
    <property type="project" value="TreeGrafter"/>
</dbReference>
<dbReference type="PANTHER" id="PTHR30511:SF0">
    <property type="entry name" value="ALANINE RACEMASE, CATABOLIC-RELATED"/>
    <property type="match status" value="1"/>
</dbReference>
<dbReference type="PRINTS" id="PR00992">
    <property type="entry name" value="ALARACEMASE"/>
</dbReference>
<name>A0A1G2BV33_9BACT</name>
<dbReference type="EMBL" id="MHKN01000004">
    <property type="protein sequence ID" value="OGY92982.1"/>
    <property type="molecule type" value="Genomic_DNA"/>
</dbReference>
<dbReference type="Pfam" id="PF01168">
    <property type="entry name" value="Ala_racemase_N"/>
    <property type="match status" value="1"/>
</dbReference>
<dbReference type="AlphaFoldDB" id="A0A1G2BV33"/>
<dbReference type="CDD" id="cd00430">
    <property type="entry name" value="PLPDE_III_AR"/>
    <property type="match status" value="1"/>
</dbReference>
<gene>
    <name evidence="6" type="ORF">A3B31_00405</name>
</gene>
<dbReference type="InterPro" id="IPR009006">
    <property type="entry name" value="Ala_racemase/Decarboxylase_C"/>
</dbReference>
<dbReference type="SMART" id="SM01005">
    <property type="entry name" value="Ala_racemase_C"/>
    <property type="match status" value="1"/>
</dbReference>
<keyword evidence="3" id="KW-0413">Isomerase</keyword>
<comment type="caution">
    <text evidence="6">The sequence shown here is derived from an EMBL/GenBank/DDBJ whole genome shotgun (WGS) entry which is preliminary data.</text>
</comment>
<reference evidence="6 7" key="1">
    <citation type="journal article" date="2016" name="Nat. Commun.">
        <title>Thousands of microbial genomes shed light on interconnected biogeochemical processes in an aquifer system.</title>
        <authorList>
            <person name="Anantharaman K."/>
            <person name="Brown C.T."/>
            <person name="Hug L.A."/>
            <person name="Sharon I."/>
            <person name="Castelle C.J."/>
            <person name="Probst A.J."/>
            <person name="Thomas B.C."/>
            <person name="Singh A."/>
            <person name="Wilkins M.J."/>
            <person name="Karaoz U."/>
            <person name="Brodie E.L."/>
            <person name="Williams K.H."/>
            <person name="Hubbard S.S."/>
            <person name="Banfield J.F."/>
        </authorList>
    </citation>
    <scope>NUCLEOTIDE SEQUENCE [LARGE SCALE GENOMIC DNA]</scope>
</reference>
<dbReference type="GO" id="GO:0030632">
    <property type="term" value="P:D-alanine biosynthetic process"/>
    <property type="evidence" value="ECO:0007669"/>
    <property type="project" value="TreeGrafter"/>
</dbReference>
<feature type="domain" description="Alanine racemase C-terminal" evidence="5">
    <location>
        <begin position="205"/>
        <end position="333"/>
    </location>
</feature>
<evidence type="ECO:0000256" key="2">
    <source>
        <dbReference type="ARBA" id="ARBA00022898"/>
    </source>
</evidence>
<dbReference type="InterPro" id="IPR000821">
    <property type="entry name" value="Ala_racemase"/>
</dbReference>
<dbReference type="Pfam" id="PF00842">
    <property type="entry name" value="Ala_racemase_C"/>
    <property type="match status" value="1"/>
</dbReference>
<evidence type="ECO:0000259" key="5">
    <source>
        <dbReference type="SMART" id="SM01005"/>
    </source>
</evidence>
<evidence type="ECO:0000313" key="7">
    <source>
        <dbReference type="Proteomes" id="UP000177349"/>
    </source>
</evidence>
<dbReference type="InterPro" id="IPR001608">
    <property type="entry name" value="Ala_racemase_N"/>
</dbReference>
<sequence>MREVVSVLNREKSVAGYMVASLDEALLAASQTKKQVVILSMWQQDRTLVSRAVRRGVVFPIYDLAAARWLERLGASLSRRIVVHIKIDVGTMRLGFRFDDSSAVRQVLRMRHLAVTGVFSHFADSESANEGFTKKQYARFQQVVDALRQEGFTIPMYHISCSAAAIRSKRYHADAIRLGISLYGLWPSDDIKRLYARKRFFFRPVMTWKTRIVQMKTVRKGEPIGYGLTYRATRAMRLAVLPVGYADGYDRLLSNRAHVLVGGRRCAIRGRVCMNLCMIELPRRIAARVGSPVVLLGRQGDDVISAEELADIARTIHYEIIARINASIPRIIVP</sequence>
<evidence type="ECO:0000256" key="4">
    <source>
        <dbReference type="PIRSR" id="PIRSR600821-52"/>
    </source>
</evidence>
<evidence type="ECO:0000256" key="3">
    <source>
        <dbReference type="ARBA" id="ARBA00023235"/>
    </source>
</evidence>
<evidence type="ECO:0000256" key="1">
    <source>
        <dbReference type="ARBA" id="ARBA00001933"/>
    </source>
</evidence>
<protein>
    <submittedName>
        <fullName evidence="6">Alanine racemase</fullName>
    </submittedName>
</protein>
<proteinExistence type="predicted"/>
<organism evidence="6 7">
    <name type="scientific">Candidatus Komeilibacteria bacterium RIFCSPLOWO2_01_FULL_53_11</name>
    <dbReference type="NCBI Taxonomy" id="1798552"/>
    <lineage>
        <taxon>Bacteria</taxon>
        <taxon>Candidatus Komeiliibacteriota</taxon>
    </lineage>
</organism>
<dbReference type="GO" id="GO:0030170">
    <property type="term" value="F:pyridoxal phosphate binding"/>
    <property type="evidence" value="ECO:0007669"/>
    <property type="project" value="TreeGrafter"/>
</dbReference>
<dbReference type="SUPFAM" id="SSF51419">
    <property type="entry name" value="PLP-binding barrel"/>
    <property type="match status" value="1"/>
</dbReference>
<dbReference type="Proteomes" id="UP000177349">
    <property type="component" value="Unassembled WGS sequence"/>
</dbReference>
<evidence type="ECO:0000313" key="6">
    <source>
        <dbReference type="EMBL" id="OGY92982.1"/>
    </source>
</evidence>
<dbReference type="InterPro" id="IPR029066">
    <property type="entry name" value="PLP-binding_barrel"/>
</dbReference>
<comment type="cofactor">
    <cofactor evidence="1">
        <name>pyridoxal 5'-phosphate</name>
        <dbReference type="ChEBI" id="CHEBI:597326"/>
    </cofactor>
</comment>
<dbReference type="GO" id="GO:0008784">
    <property type="term" value="F:alanine racemase activity"/>
    <property type="evidence" value="ECO:0007669"/>
    <property type="project" value="InterPro"/>
</dbReference>
<feature type="binding site" evidence="4">
    <location>
        <position position="274"/>
    </location>
    <ligand>
        <name>substrate</name>
    </ligand>
</feature>
<dbReference type="SUPFAM" id="SSF50621">
    <property type="entry name" value="Alanine racemase C-terminal domain-like"/>
    <property type="match status" value="1"/>
</dbReference>
<feature type="binding site" evidence="4">
    <location>
        <position position="93"/>
    </location>
    <ligand>
        <name>substrate</name>
    </ligand>
</feature>
<dbReference type="Gene3D" id="2.40.37.10">
    <property type="entry name" value="Lyase, Ornithine Decarboxylase, Chain A, domain 1"/>
    <property type="match status" value="1"/>
</dbReference>
<dbReference type="NCBIfam" id="TIGR00492">
    <property type="entry name" value="alr"/>
    <property type="match status" value="1"/>
</dbReference>
<keyword evidence="2" id="KW-0663">Pyridoxal phosphate</keyword>